<evidence type="ECO:0000313" key="10">
    <source>
        <dbReference type="Proteomes" id="UP001366166"/>
    </source>
</evidence>
<dbReference type="PROSITE" id="PS50113">
    <property type="entry name" value="PAC"/>
    <property type="match status" value="5"/>
</dbReference>
<dbReference type="GO" id="GO:0000155">
    <property type="term" value="F:phosphorelay sensor kinase activity"/>
    <property type="evidence" value="ECO:0007669"/>
    <property type="project" value="InterPro"/>
</dbReference>
<dbReference type="SUPFAM" id="SSF55874">
    <property type="entry name" value="ATPase domain of HSP90 chaperone/DNA topoisomerase II/histidine kinase"/>
    <property type="match status" value="1"/>
</dbReference>
<dbReference type="PANTHER" id="PTHR43304:SF1">
    <property type="entry name" value="PAC DOMAIN-CONTAINING PROTEIN"/>
    <property type="match status" value="1"/>
</dbReference>
<dbReference type="EMBL" id="AP028679">
    <property type="protein sequence ID" value="BEQ13275.1"/>
    <property type="molecule type" value="Genomic_DNA"/>
</dbReference>
<dbReference type="NCBIfam" id="TIGR00229">
    <property type="entry name" value="sensory_box"/>
    <property type="match status" value="3"/>
</dbReference>
<dbReference type="RefSeq" id="WP_338604815.1">
    <property type="nucleotide sequence ID" value="NZ_AP028679.1"/>
</dbReference>
<dbReference type="InterPro" id="IPR000014">
    <property type="entry name" value="PAS"/>
</dbReference>
<keyword evidence="5" id="KW-0418">Kinase</keyword>
<protein>
    <recommendedName>
        <fullName evidence="2">histidine kinase</fullName>
        <ecNumber evidence="2">2.7.13.3</ecNumber>
    </recommendedName>
</protein>
<dbReference type="SMART" id="SM00388">
    <property type="entry name" value="HisKA"/>
    <property type="match status" value="1"/>
</dbReference>
<accession>A0AAU9E8N8</accession>
<dbReference type="PROSITE" id="PS50112">
    <property type="entry name" value="PAS"/>
    <property type="match status" value="1"/>
</dbReference>
<keyword evidence="3" id="KW-0597">Phosphoprotein</keyword>
<dbReference type="SUPFAM" id="SSF47384">
    <property type="entry name" value="Homodimeric domain of signal transducing histidine kinase"/>
    <property type="match status" value="1"/>
</dbReference>
<evidence type="ECO:0000313" key="9">
    <source>
        <dbReference type="EMBL" id="BEQ13275.1"/>
    </source>
</evidence>
<dbReference type="InterPro" id="IPR013656">
    <property type="entry name" value="PAS_4"/>
</dbReference>
<dbReference type="PRINTS" id="PR00344">
    <property type="entry name" value="BCTRLSENSOR"/>
</dbReference>
<dbReference type="Gene3D" id="3.30.450.20">
    <property type="entry name" value="PAS domain"/>
    <property type="match status" value="5"/>
</dbReference>
<dbReference type="SMART" id="SM00091">
    <property type="entry name" value="PAS"/>
    <property type="match status" value="4"/>
</dbReference>
<name>A0AAU9E8N8_9BACT</name>
<dbReference type="InterPro" id="IPR036890">
    <property type="entry name" value="HATPase_C_sf"/>
</dbReference>
<dbReference type="SUPFAM" id="SSF55785">
    <property type="entry name" value="PYP-like sensor domain (PAS domain)"/>
    <property type="match status" value="5"/>
</dbReference>
<dbReference type="SMART" id="SM00086">
    <property type="entry name" value="PAC"/>
    <property type="match status" value="5"/>
</dbReference>
<comment type="catalytic activity">
    <reaction evidence="1">
        <text>ATP + protein L-histidine = ADP + protein N-phospho-L-histidine.</text>
        <dbReference type="EC" id="2.7.13.3"/>
    </reaction>
</comment>
<dbReference type="SMART" id="SM00387">
    <property type="entry name" value="HATPase_c"/>
    <property type="match status" value="1"/>
</dbReference>
<dbReference type="Pfam" id="PF02518">
    <property type="entry name" value="HATPase_c"/>
    <property type="match status" value="1"/>
</dbReference>
<dbReference type="KEGG" id="dmp:FAK_03410"/>
<dbReference type="InterPro" id="IPR005467">
    <property type="entry name" value="His_kinase_dom"/>
</dbReference>
<feature type="domain" description="PAC" evidence="8">
    <location>
        <begin position="221"/>
        <end position="272"/>
    </location>
</feature>
<dbReference type="Pfam" id="PF08448">
    <property type="entry name" value="PAS_4"/>
    <property type="match status" value="1"/>
</dbReference>
<dbReference type="InterPro" id="IPR003661">
    <property type="entry name" value="HisK_dim/P_dom"/>
</dbReference>
<dbReference type="InterPro" id="IPR052162">
    <property type="entry name" value="Sensor_kinase/Photoreceptor"/>
</dbReference>
<dbReference type="Gene3D" id="2.10.70.100">
    <property type="match status" value="2"/>
</dbReference>
<dbReference type="CDD" id="cd00082">
    <property type="entry name" value="HisKA"/>
    <property type="match status" value="1"/>
</dbReference>
<evidence type="ECO:0000259" key="8">
    <source>
        <dbReference type="PROSITE" id="PS50113"/>
    </source>
</evidence>
<feature type="domain" description="PAC" evidence="8">
    <location>
        <begin position="88"/>
        <end position="141"/>
    </location>
</feature>
<dbReference type="InterPro" id="IPR013655">
    <property type="entry name" value="PAS_fold_3"/>
</dbReference>
<sequence>MTDQTKPTNLDPNALLVIMGETDKLAHTGGWEWDISKDTWTFSANWLRLHGCSQPQLATADLIMIAHPDDRGDIQKAFDRTIAEKVDYNIKHRIIRQDDGAERIILASGKLILDDQGNPAKMFGAAQDITEQDKINREIVIREKNYQSLADNVPGVVVKYKRNKDGMDEIIYISKGVEDIFEVSQDDASGNLDLLWGRVHEDDLIKCVEAVKASAENLSIVEQEARLKLPGGRTKWLYARGVPLLQEDGSVVWDGIGLDITEKKQKELELRQSLTFNKAIIDSSLDCINTLDLNGNLLFMSRGGQLLLEIDDIEQYLNKSWTAFWKGQDQPKAQQAIQSAKAGRVGSFEGYFPTCKGTPKWWSVIISPILDDEGGVRELLSVSRDITERINAEKGLRQRSQLLERVTEKMFDMVTLADLNGTYTFAGKSHERIMGYKASDLLGNHITRLVHPDDLPGVEAELKSLLEAGGSRTAQYRYRHKSGHYLWLESIGELLLDDDNNPFEMIFSTRDITEHKKAEALLKENEKRYKSAQRMGNVGNWEYDIANETFWGSDQAKRIYGFDLDNGRFTVDEVENCIPERNKVHQALIDLIDSDVPYDLEFDIQPLSTTEIRTIRSIAEVERDDSGSPVKVSGVIQDITQQKQSLKQKMRLERMLVQAQKAQALGTLAGGIAHEFNNILAVIMGYADLVRDDATDGKINLPDIDRILEATDRAKEIVQRILYFSHQANYNFKPLNVNRPLMAAVDLLKTTLPDNTHIHLELSEKITPVMSDALQIEQVVMNLGTNARDAMPDGGTITIATGRQHVSGLMCQACGKPFSGDYVVISVTDTGEGMAEETLDRVFEPFFTTKEVGKGSGLGLAVVFGIVRSHDGHLTCTSEPGKGTKISIYFLPAEGMVEFAEKDGRE</sequence>
<feature type="domain" description="PAC" evidence="8">
    <location>
        <begin position="346"/>
        <end position="398"/>
    </location>
</feature>
<dbReference type="InterPro" id="IPR003594">
    <property type="entry name" value="HATPase_dom"/>
</dbReference>
<dbReference type="InterPro" id="IPR035965">
    <property type="entry name" value="PAS-like_dom_sf"/>
</dbReference>
<evidence type="ECO:0000256" key="4">
    <source>
        <dbReference type="ARBA" id="ARBA00022679"/>
    </source>
</evidence>
<dbReference type="CDD" id="cd00130">
    <property type="entry name" value="PAS"/>
    <property type="match status" value="4"/>
</dbReference>
<evidence type="ECO:0000256" key="1">
    <source>
        <dbReference type="ARBA" id="ARBA00000085"/>
    </source>
</evidence>
<feature type="domain" description="PAC" evidence="8">
    <location>
        <begin position="472"/>
        <end position="524"/>
    </location>
</feature>
<dbReference type="InterPro" id="IPR004358">
    <property type="entry name" value="Sig_transdc_His_kin-like_C"/>
</dbReference>
<dbReference type="Proteomes" id="UP001366166">
    <property type="component" value="Chromosome"/>
</dbReference>
<reference evidence="10" key="1">
    <citation type="journal article" date="2023" name="Arch. Microbiol.">
        <title>Desulfoferula mesophilus gen. nov. sp. nov., a mesophilic sulfate-reducing bacterium isolated from a brackish lake sediment.</title>
        <authorList>
            <person name="Watanabe T."/>
            <person name="Yabe T."/>
            <person name="Tsuji J.M."/>
            <person name="Fukui M."/>
        </authorList>
    </citation>
    <scope>NUCLEOTIDE SEQUENCE [LARGE SCALE GENOMIC DNA]</scope>
    <source>
        <strain evidence="10">12FAK</strain>
    </source>
</reference>
<organism evidence="9 10">
    <name type="scientific">Desulfoferula mesophila</name>
    <dbReference type="NCBI Taxonomy" id="3058419"/>
    <lineage>
        <taxon>Bacteria</taxon>
        <taxon>Pseudomonadati</taxon>
        <taxon>Thermodesulfobacteriota</taxon>
        <taxon>Desulfarculia</taxon>
        <taxon>Desulfarculales</taxon>
        <taxon>Desulfarculaceae</taxon>
        <taxon>Desulfoferula</taxon>
    </lineage>
</organism>
<evidence type="ECO:0000259" key="6">
    <source>
        <dbReference type="PROSITE" id="PS50109"/>
    </source>
</evidence>
<gene>
    <name evidence="9" type="ORF">FAK_03410</name>
</gene>
<keyword evidence="10" id="KW-1185">Reference proteome</keyword>
<evidence type="ECO:0000259" key="7">
    <source>
        <dbReference type="PROSITE" id="PS50112"/>
    </source>
</evidence>
<dbReference type="PROSITE" id="PS50109">
    <property type="entry name" value="HIS_KIN"/>
    <property type="match status" value="1"/>
</dbReference>
<dbReference type="AlphaFoldDB" id="A0AAU9E8N8"/>
<dbReference type="InterPro" id="IPR000700">
    <property type="entry name" value="PAS-assoc_C"/>
</dbReference>
<proteinExistence type="predicted"/>
<dbReference type="Pfam" id="PF00512">
    <property type="entry name" value="HisKA"/>
    <property type="match status" value="1"/>
</dbReference>
<feature type="domain" description="PAS" evidence="7">
    <location>
        <begin position="399"/>
        <end position="469"/>
    </location>
</feature>
<evidence type="ECO:0000256" key="2">
    <source>
        <dbReference type="ARBA" id="ARBA00012438"/>
    </source>
</evidence>
<dbReference type="PANTHER" id="PTHR43304">
    <property type="entry name" value="PHYTOCHROME-LIKE PROTEIN CPH1"/>
    <property type="match status" value="1"/>
</dbReference>
<feature type="domain" description="PAC" evidence="8">
    <location>
        <begin position="598"/>
        <end position="651"/>
    </location>
</feature>
<evidence type="ECO:0000256" key="3">
    <source>
        <dbReference type="ARBA" id="ARBA00022553"/>
    </source>
</evidence>
<dbReference type="Gene3D" id="3.30.565.10">
    <property type="entry name" value="Histidine kinase-like ATPase, C-terminal domain"/>
    <property type="match status" value="1"/>
</dbReference>
<dbReference type="Pfam" id="PF08447">
    <property type="entry name" value="PAS_3"/>
    <property type="match status" value="3"/>
</dbReference>
<evidence type="ECO:0000256" key="5">
    <source>
        <dbReference type="ARBA" id="ARBA00022777"/>
    </source>
</evidence>
<keyword evidence="4" id="KW-0808">Transferase</keyword>
<dbReference type="EC" id="2.7.13.3" evidence="2"/>
<feature type="domain" description="Histidine kinase" evidence="6">
    <location>
        <begin position="671"/>
        <end position="894"/>
    </location>
</feature>
<dbReference type="Gene3D" id="1.10.287.130">
    <property type="match status" value="1"/>
</dbReference>
<dbReference type="InterPro" id="IPR001610">
    <property type="entry name" value="PAC"/>
</dbReference>
<dbReference type="InterPro" id="IPR036097">
    <property type="entry name" value="HisK_dim/P_sf"/>
</dbReference>